<proteinExistence type="predicted"/>
<reference evidence="1 2" key="2">
    <citation type="submission" date="2024-09" db="EMBL/GenBank/DDBJ databases">
        <title>Draft genome sequence of Candidatus Magnetaquicoccaceae bacterium FCR-1.</title>
        <authorList>
            <person name="Shimoshige H."/>
            <person name="Shimamura S."/>
            <person name="Taoka A."/>
            <person name="Kobayashi H."/>
            <person name="Maekawa T."/>
        </authorList>
    </citation>
    <scope>NUCLEOTIDE SEQUENCE [LARGE SCALE GENOMIC DNA]</scope>
    <source>
        <strain evidence="1 2">FCR-1</strain>
    </source>
</reference>
<evidence type="ECO:0000313" key="2">
    <source>
        <dbReference type="Proteomes" id="UP001628193"/>
    </source>
</evidence>
<dbReference type="SUPFAM" id="SSF55154">
    <property type="entry name" value="CYTH-like phosphatases"/>
    <property type="match status" value="1"/>
</dbReference>
<name>A0ABQ0C838_9PROT</name>
<dbReference type="Proteomes" id="UP001628193">
    <property type="component" value="Unassembled WGS sequence"/>
</dbReference>
<dbReference type="RefSeq" id="WP_420904768.1">
    <property type="nucleotide sequence ID" value="NZ_BAAFGK010000004.1"/>
</dbReference>
<evidence type="ECO:0008006" key="3">
    <source>
        <dbReference type="Google" id="ProtNLM"/>
    </source>
</evidence>
<keyword evidence="2" id="KW-1185">Reference proteome</keyword>
<reference evidence="1 2" key="1">
    <citation type="submission" date="2024-05" db="EMBL/GenBank/DDBJ databases">
        <authorList>
            <consortium name="Candidatus Magnetaquicoccaceae bacterium FCR-1 genome sequencing consortium"/>
            <person name="Shimoshige H."/>
            <person name="Shimamura S."/>
            <person name="Taoka A."/>
            <person name="Kobayashi H."/>
            <person name="Maekawa T."/>
        </authorList>
    </citation>
    <scope>NUCLEOTIDE SEQUENCE [LARGE SCALE GENOMIC DNA]</scope>
    <source>
        <strain evidence="1 2">FCR-1</strain>
    </source>
</reference>
<accession>A0ABQ0C838</accession>
<protein>
    <recommendedName>
        <fullName evidence="3">Adenylate cyclase</fullName>
    </recommendedName>
</protein>
<dbReference type="InterPro" id="IPR033469">
    <property type="entry name" value="CYTH-like_dom_sf"/>
</dbReference>
<sequence>MNFETIRLRVNDAGRTTSLVDHPAVRAAVSGKARVVERVESLFDTPDLRLTSRGVRLTAWRLGGKWMAGVRFAPPDQERAREWGCGDGDRPDWSELKRQVPEMLLEGVKGKGLVSCFTVASREERWRLEYPDGTRIVLREVRGLTSGSWGEESWHEVALESESGVTGRSLQTALALARHGEAGLEPFSAFERGVARLDPGRVVVPESVAGTALAGERLIDGLIRLGWAQLVGVGEQLAPLHAGSGARAARAAGHLSEALGGLGFLVTWWGEFLPLVWQREMLAELAWARTELDVCRERAGLLEQLRAQSIFITQPEPFSSLIQGAESDLERALQRARQAMGSVRFARLVLGMAIWLHGAEGVRAAAVESDAAHSGRLDLPVEGMARELMRGLHRAWRGVVKSEGEFGIGLLEPTREFADSLLALEQAVIWFGGLFAERKAGGYCAALDELAGATRMWRDLEARGRGWRAALAGHPHDARLSGWLEGWHAARLEGVIQTFRLARERFLTTSAPFIGRE</sequence>
<gene>
    <name evidence="1" type="ORF">SIID45300_01380</name>
</gene>
<evidence type="ECO:0000313" key="1">
    <source>
        <dbReference type="EMBL" id="GAB0057059.1"/>
    </source>
</evidence>
<organism evidence="1 2">
    <name type="scientific">Candidatus Magnetaquiglobus chichijimensis</name>
    <dbReference type="NCBI Taxonomy" id="3141448"/>
    <lineage>
        <taxon>Bacteria</taxon>
        <taxon>Pseudomonadati</taxon>
        <taxon>Pseudomonadota</taxon>
        <taxon>Magnetococcia</taxon>
        <taxon>Magnetococcales</taxon>
        <taxon>Candidatus Magnetaquicoccaceae</taxon>
        <taxon>Candidatus Magnetaquiglobus</taxon>
    </lineage>
</organism>
<dbReference type="EMBL" id="BAAFGK010000004">
    <property type="protein sequence ID" value="GAB0057059.1"/>
    <property type="molecule type" value="Genomic_DNA"/>
</dbReference>
<comment type="caution">
    <text evidence="1">The sequence shown here is derived from an EMBL/GenBank/DDBJ whole genome shotgun (WGS) entry which is preliminary data.</text>
</comment>